<gene>
    <name evidence="2" type="ORF">FOMPIDRAFT_98026</name>
</gene>
<proteinExistence type="predicted"/>
<keyword evidence="3" id="KW-1185">Reference proteome</keyword>
<dbReference type="EMBL" id="KE504145">
    <property type="protein sequence ID" value="EPT00956.1"/>
    <property type="molecule type" value="Genomic_DNA"/>
</dbReference>
<dbReference type="OrthoDB" id="2794070at2759"/>
<dbReference type="InParanoid" id="S8FHS5"/>
<dbReference type="Proteomes" id="UP000015241">
    <property type="component" value="Unassembled WGS sequence"/>
</dbReference>
<evidence type="ECO:0000313" key="2">
    <source>
        <dbReference type="EMBL" id="EPT00956.1"/>
    </source>
</evidence>
<protein>
    <submittedName>
        <fullName evidence="2">Uncharacterized protein</fullName>
    </submittedName>
</protein>
<dbReference type="eggNOG" id="ENOG502R3D3">
    <property type="taxonomic scope" value="Eukaryota"/>
</dbReference>
<dbReference type="AlphaFoldDB" id="S8FHS5"/>
<name>S8FHS5_FOMSC</name>
<evidence type="ECO:0000256" key="1">
    <source>
        <dbReference type="SAM" id="MobiDB-lite"/>
    </source>
</evidence>
<evidence type="ECO:0000313" key="3">
    <source>
        <dbReference type="Proteomes" id="UP000015241"/>
    </source>
</evidence>
<reference evidence="2 3" key="1">
    <citation type="journal article" date="2012" name="Science">
        <title>The Paleozoic origin of enzymatic lignin decomposition reconstructed from 31 fungal genomes.</title>
        <authorList>
            <person name="Floudas D."/>
            <person name="Binder M."/>
            <person name="Riley R."/>
            <person name="Barry K."/>
            <person name="Blanchette R.A."/>
            <person name="Henrissat B."/>
            <person name="Martinez A.T."/>
            <person name="Otillar R."/>
            <person name="Spatafora J.W."/>
            <person name="Yadav J.S."/>
            <person name="Aerts A."/>
            <person name="Benoit I."/>
            <person name="Boyd A."/>
            <person name="Carlson A."/>
            <person name="Copeland A."/>
            <person name="Coutinho P.M."/>
            <person name="de Vries R.P."/>
            <person name="Ferreira P."/>
            <person name="Findley K."/>
            <person name="Foster B."/>
            <person name="Gaskell J."/>
            <person name="Glotzer D."/>
            <person name="Gorecki P."/>
            <person name="Heitman J."/>
            <person name="Hesse C."/>
            <person name="Hori C."/>
            <person name="Igarashi K."/>
            <person name="Jurgens J.A."/>
            <person name="Kallen N."/>
            <person name="Kersten P."/>
            <person name="Kohler A."/>
            <person name="Kuees U."/>
            <person name="Kumar T.K.A."/>
            <person name="Kuo A."/>
            <person name="LaButti K."/>
            <person name="Larrondo L.F."/>
            <person name="Lindquist E."/>
            <person name="Ling A."/>
            <person name="Lombard V."/>
            <person name="Lucas S."/>
            <person name="Lundell T."/>
            <person name="Martin R."/>
            <person name="McLaughlin D.J."/>
            <person name="Morgenstern I."/>
            <person name="Morin E."/>
            <person name="Murat C."/>
            <person name="Nagy L.G."/>
            <person name="Nolan M."/>
            <person name="Ohm R.A."/>
            <person name="Patyshakuliyeva A."/>
            <person name="Rokas A."/>
            <person name="Ruiz-Duenas F.J."/>
            <person name="Sabat G."/>
            <person name="Salamov A."/>
            <person name="Samejima M."/>
            <person name="Schmutz J."/>
            <person name="Slot J.C."/>
            <person name="St John F."/>
            <person name="Stenlid J."/>
            <person name="Sun H."/>
            <person name="Sun S."/>
            <person name="Syed K."/>
            <person name="Tsang A."/>
            <person name="Wiebenga A."/>
            <person name="Young D."/>
            <person name="Pisabarro A."/>
            <person name="Eastwood D.C."/>
            <person name="Martin F."/>
            <person name="Cullen D."/>
            <person name="Grigoriev I.V."/>
            <person name="Hibbett D.S."/>
        </authorList>
    </citation>
    <scope>NUCLEOTIDE SEQUENCE</scope>
    <source>
        <strain evidence="3">FP-58527</strain>
    </source>
</reference>
<feature type="compositionally biased region" description="Basic and acidic residues" evidence="1">
    <location>
        <begin position="46"/>
        <end position="55"/>
    </location>
</feature>
<feature type="region of interest" description="Disordered" evidence="1">
    <location>
        <begin position="22"/>
        <end position="55"/>
    </location>
</feature>
<accession>S8FHS5</accession>
<sequence length="191" mass="21032">MPRAPRMKCAYAAPDAPKIKKARAAPVKLTPEEKEQKKTLAKARAAGRERKKEWEAALKPWEPRADSSRGLVFPPGTKAQFKSDAKKAFGLTDKEVASVPYMGFSGSFKTIYRLTDCKALADRKRAALGIDTFDYPARTIIERTQPPKGNPLWGVSLANLLGEPDHTLTVQGTSLKSLSGRREGMFGPYGR</sequence>
<organism evidence="2 3">
    <name type="scientific">Fomitopsis schrenkii</name>
    <name type="common">Brown rot fungus</name>
    <dbReference type="NCBI Taxonomy" id="2126942"/>
    <lineage>
        <taxon>Eukaryota</taxon>
        <taxon>Fungi</taxon>
        <taxon>Dikarya</taxon>
        <taxon>Basidiomycota</taxon>
        <taxon>Agaricomycotina</taxon>
        <taxon>Agaricomycetes</taxon>
        <taxon>Polyporales</taxon>
        <taxon>Fomitopsis</taxon>
    </lineage>
</organism>
<dbReference type="HOGENOM" id="CLU_136878_0_0_1"/>